<keyword evidence="8" id="KW-1185">Reference proteome</keyword>
<evidence type="ECO:0000259" key="6">
    <source>
        <dbReference type="PROSITE" id="PS50261"/>
    </source>
</evidence>
<dbReference type="STRING" id="299467.A0A443SIY1"/>
<reference evidence="7 8" key="1">
    <citation type="journal article" date="2018" name="Gigascience">
        <title>Genomes of trombidid mites reveal novel predicted allergens and laterally-transferred genes associated with secondary metabolism.</title>
        <authorList>
            <person name="Dong X."/>
            <person name="Chaisiri K."/>
            <person name="Xia D."/>
            <person name="Armstrong S.D."/>
            <person name="Fang Y."/>
            <person name="Donnelly M.J."/>
            <person name="Kadowaki T."/>
            <person name="McGarry J.W."/>
            <person name="Darby A.C."/>
            <person name="Makepeace B.L."/>
        </authorList>
    </citation>
    <scope>NUCLEOTIDE SEQUENCE [LARGE SCALE GENOMIC DNA]</scope>
    <source>
        <strain evidence="7">UoL-UT</strain>
    </source>
</reference>
<feature type="transmembrane region" description="Helical" evidence="5">
    <location>
        <begin position="109"/>
        <end position="128"/>
    </location>
</feature>
<accession>A0A443SIY1</accession>
<dbReference type="Proteomes" id="UP000288716">
    <property type="component" value="Unassembled WGS sequence"/>
</dbReference>
<keyword evidence="7" id="KW-0675">Receptor</keyword>
<dbReference type="GO" id="GO:0017046">
    <property type="term" value="F:peptide hormone binding"/>
    <property type="evidence" value="ECO:0007669"/>
    <property type="project" value="TreeGrafter"/>
</dbReference>
<dbReference type="Pfam" id="PF00002">
    <property type="entry name" value="7tm_2"/>
    <property type="match status" value="1"/>
</dbReference>
<keyword evidence="2 5" id="KW-0812">Transmembrane</keyword>
<dbReference type="GO" id="GO:0008528">
    <property type="term" value="F:G protein-coupled peptide receptor activity"/>
    <property type="evidence" value="ECO:0007669"/>
    <property type="project" value="TreeGrafter"/>
</dbReference>
<feature type="transmembrane region" description="Helical" evidence="5">
    <location>
        <begin position="222"/>
        <end position="244"/>
    </location>
</feature>
<evidence type="ECO:0000313" key="8">
    <source>
        <dbReference type="Proteomes" id="UP000288716"/>
    </source>
</evidence>
<protein>
    <submittedName>
        <fullName evidence="7">Corticotropin-releasing factor receptor 1-like protein</fullName>
    </submittedName>
</protein>
<feature type="transmembrane region" description="Helical" evidence="5">
    <location>
        <begin position="191"/>
        <end position="210"/>
    </location>
</feature>
<dbReference type="PROSITE" id="PS50261">
    <property type="entry name" value="G_PROTEIN_RECEP_F2_4"/>
    <property type="match status" value="1"/>
</dbReference>
<dbReference type="EMBL" id="NCKV01001985">
    <property type="protein sequence ID" value="RWS27479.1"/>
    <property type="molecule type" value="Genomic_DNA"/>
</dbReference>
<evidence type="ECO:0000256" key="2">
    <source>
        <dbReference type="ARBA" id="ARBA00022692"/>
    </source>
</evidence>
<proteinExistence type="predicted"/>
<dbReference type="InterPro" id="IPR050332">
    <property type="entry name" value="GPCR_2"/>
</dbReference>
<dbReference type="PRINTS" id="PR00249">
    <property type="entry name" value="GPCRSECRETIN"/>
</dbReference>
<dbReference type="InterPro" id="IPR017981">
    <property type="entry name" value="GPCR_2-like_7TM"/>
</dbReference>
<evidence type="ECO:0000256" key="3">
    <source>
        <dbReference type="ARBA" id="ARBA00022989"/>
    </source>
</evidence>
<dbReference type="PANTHER" id="PTHR45620:SF15">
    <property type="entry name" value="DIURETIC HORMONE 44 RECEPTOR 1-RELATED"/>
    <property type="match status" value="1"/>
</dbReference>
<dbReference type="InterPro" id="IPR000832">
    <property type="entry name" value="GPCR_2_secretin-like"/>
</dbReference>
<dbReference type="OrthoDB" id="5967113at2759"/>
<comment type="subcellular location">
    <subcellularLocation>
        <location evidence="1">Membrane</location>
        <topology evidence="1">Multi-pass membrane protein</topology>
    </subcellularLocation>
</comment>
<feature type="transmembrane region" description="Helical" evidence="5">
    <location>
        <begin position="72"/>
        <end position="97"/>
    </location>
</feature>
<comment type="caution">
    <text evidence="7">The sequence shown here is derived from an EMBL/GenBank/DDBJ whole genome shotgun (WGS) entry which is preliminary data.</text>
</comment>
<feature type="transmembrane region" description="Helical" evidence="5">
    <location>
        <begin position="148"/>
        <end position="171"/>
    </location>
</feature>
<dbReference type="AlphaFoldDB" id="A0A443SIY1"/>
<organism evidence="7 8">
    <name type="scientific">Leptotrombidium deliense</name>
    <dbReference type="NCBI Taxonomy" id="299467"/>
    <lineage>
        <taxon>Eukaryota</taxon>
        <taxon>Metazoa</taxon>
        <taxon>Ecdysozoa</taxon>
        <taxon>Arthropoda</taxon>
        <taxon>Chelicerata</taxon>
        <taxon>Arachnida</taxon>
        <taxon>Acari</taxon>
        <taxon>Acariformes</taxon>
        <taxon>Trombidiformes</taxon>
        <taxon>Prostigmata</taxon>
        <taxon>Anystina</taxon>
        <taxon>Parasitengona</taxon>
        <taxon>Trombiculoidea</taxon>
        <taxon>Trombiculidae</taxon>
        <taxon>Leptotrombidium</taxon>
    </lineage>
</organism>
<dbReference type="PANTHER" id="PTHR45620">
    <property type="entry name" value="PDF RECEPTOR-LIKE PROTEIN-RELATED"/>
    <property type="match status" value="1"/>
</dbReference>
<dbReference type="Gene3D" id="1.20.1070.10">
    <property type="entry name" value="Rhodopsin 7-helix transmembrane proteins"/>
    <property type="match status" value="1"/>
</dbReference>
<feature type="domain" description="G-protein coupled receptors family 2 profile 2" evidence="6">
    <location>
        <begin position="1"/>
        <end position="246"/>
    </location>
</feature>
<evidence type="ECO:0000256" key="1">
    <source>
        <dbReference type="ARBA" id="ARBA00004141"/>
    </source>
</evidence>
<gene>
    <name evidence="7" type="ORF">B4U80_08556</name>
</gene>
<dbReference type="GO" id="GO:0005886">
    <property type="term" value="C:plasma membrane"/>
    <property type="evidence" value="ECO:0007669"/>
    <property type="project" value="TreeGrafter"/>
</dbReference>
<keyword evidence="4 5" id="KW-0472">Membrane</keyword>
<sequence length="258" mass="29344">PSVYLINFLYYLRLLFCARNTIHKNLCVSLLLQSLILMLLSSRALLTQNSVDYSQSIIPMNSDFLCKLIKAISIYALMTSVHWMFIEGLSLHTTLYFTPFAKNKHLMKLYYVIGWIIPFVCIALWITAKEAYNAYQSKCWKGYGNSSLIWIITGPMIVALTLNFIFLINIVRLLTSKLREGLEKKKTFKTIKATALLIPLLGLEHLVFCINPRGSSPELEGIYIVVNAAIQSLQGIAVSFLYCFTNNEVISHNQVSKD</sequence>
<evidence type="ECO:0000313" key="7">
    <source>
        <dbReference type="EMBL" id="RWS27479.1"/>
    </source>
</evidence>
<dbReference type="VEuPathDB" id="VectorBase:LDEU004560"/>
<feature type="non-terminal residue" evidence="7">
    <location>
        <position position="1"/>
    </location>
</feature>
<evidence type="ECO:0000256" key="5">
    <source>
        <dbReference type="SAM" id="Phobius"/>
    </source>
</evidence>
<dbReference type="GO" id="GO:0007166">
    <property type="term" value="P:cell surface receptor signaling pathway"/>
    <property type="evidence" value="ECO:0007669"/>
    <property type="project" value="InterPro"/>
</dbReference>
<keyword evidence="3 5" id="KW-1133">Transmembrane helix</keyword>
<evidence type="ECO:0000256" key="4">
    <source>
        <dbReference type="ARBA" id="ARBA00023136"/>
    </source>
</evidence>
<name>A0A443SIY1_9ACAR</name>
<dbReference type="GO" id="GO:0007188">
    <property type="term" value="P:adenylate cyclase-modulating G protein-coupled receptor signaling pathway"/>
    <property type="evidence" value="ECO:0007669"/>
    <property type="project" value="TreeGrafter"/>
</dbReference>